<evidence type="ECO:0000313" key="5">
    <source>
        <dbReference type="EMBL" id="NDL59992.1"/>
    </source>
</evidence>
<dbReference type="InterPro" id="IPR039424">
    <property type="entry name" value="SBP_5"/>
</dbReference>
<dbReference type="GO" id="GO:0015833">
    <property type="term" value="P:peptide transport"/>
    <property type="evidence" value="ECO:0007669"/>
    <property type="project" value="TreeGrafter"/>
</dbReference>
<evidence type="ECO:0000256" key="2">
    <source>
        <dbReference type="ARBA" id="ARBA00022448"/>
    </source>
</evidence>
<accession>A0A7K3MAJ2</accession>
<feature type="domain" description="Solute-binding protein family 5" evidence="4">
    <location>
        <begin position="67"/>
        <end position="428"/>
    </location>
</feature>
<evidence type="ECO:0000313" key="6">
    <source>
        <dbReference type="Proteomes" id="UP000460435"/>
    </source>
</evidence>
<dbReference type="PANTHER" id="PTHR30290:SF9">
    <property type="entry name" value="OLIGOPEPTIDE-BINDING PROTEIN APPA"/>
    <property type="match status" value="1"/>
</dbReference>
<keyword evidence="2" id="KW-0813">Transport</keyword>
<dbReference type="Pfam" id="PF00496">
    <property type="entry name" value="SBP_bac_5"/>
    <property type="match status" value="1"/>
</dbReference>
<protein>
    <submittedName>
        <fullName evidence="5">ABC transporter substrate-binding protein</fullName>
    </submittedName>
</protein>
<dbReference type="InterPro" id="IPR000914">
    <property type="entry name" value="SBP_5_dom"/>
</dbReference>
<dbReference type="GO" id="GO:0042597">
    <property type="term" value="C:periplasmic space"/>
    <property type="evidence" value="ECO:0007669"/>
    <property type="project" value="UniProtKB-ARBA"/>
</dbReference>
<name>A0A7K3MAJ2_9ACTN</name>
<dbReference type="GO" id="GO:0043190">
    <property type="term" value="C:ATP-binding cassette (ABC) transporter complex"/>
    <property type="evidence" value="ECO:0007669"/>
    <property type="project" value="InterPro"/>
</dbReference>
<dbReference type="AlphaFoldDB" id="A0A7K3MAJ2"/>
<organism evidence="5 6">
    <name type="scientific">Phytoactinopolyspora mesophila</name>
    <dbReference type="NCBI Taxonomy" id="2650750"/>
    <lineage>
        <taxon>Bacteria</taxon>
        <taxon>Bacillati</taxon>
        <taxon>Actinomycetota</taxon>
        <taxon>Actinomycetes</taxon>
        <taxon>Jiangellales</taxon>
        <taxon>Jiangellaceae</taxon>
        <taxon>Phytoactinopolyspora</taxon>
    </lineage>
</organism>
<keyword evidence="6" id="KW-1185">Reference proteome</keyword>
<keyword evidence="3" id="KW-0732">Signal</keyword>
<dbReference type="PANTHER" id="PTHR30290">
    <property type="entry name" value="PERIPLASMIC BINDING COMPONENT OF ABC TRANSPORTER"/>
    <property type="match status" value="1"/>
</dbReference>
<dbReference type="Gene3D" id="3.90.76.10">
    <property type="entry name" value="Dipeptide-binding Protein, Domain 1"/>
    <property type="match status" value="1"/>
</dbReference>
<evidence type="ECO:0000256" key="3">
    <source>
        <dbReference type="ARBA" id="ARBA00022729"/>
    </source>
</evidence>
<comment type="similarity">
    <text evidence="1">Belongs to the bacterial solute-binding protein 5 family.</text>
</comment>
<sequence length="529" mass="58360">MPVALVVLAACGEPAEDGAEAQDHHIVLADSYEPENFNPVAGHGEDGSSKIYDGLLRLAAGEQATPELEPALATGRPEVNADATEWTLELRDDVTFHDGSEFSADDVVATFEAIIDPAFASPLASAYGMLDRVEKVDNHTVRFHLEYSYAPFDTRLLLGIVPAAAVADPAPVEESPLNTEPIGTGPYRLDEWRRGERVVLEANDEYWDGAPDVTRLTIASATDDNTRAQRMRSGEFDGAWLPPKLAATFADADDAEVVTNPSADWRGITMPAGHPVTGDPDIRMALNLAVDREAMIETVLAGHGVPAHTLIPEVFGQYYNPAAVFQHDPEAASQLLDDTGWDEADDGIRVKDGQRAEFTVMYFPEETVRRDLGQAFASDARAIGIEVTLEAVDRPEFRPRTPQDAGVLGGGDFPFDPDPQVYNALHSQFADYDDANPFLNPTAFRDDDVDAALDLGRRSLDEEERVQAYHEIQQRLVDDPPYVMLAFLDHTYVMKADDRWTGTTQIVEPHAHGVEWGPWWNIREWRRSE</sequence>
<dbReference type="InterPro" id="IPR030678">
    <property type="entry name" value="Peptide/Ni-bd"/>
</dbReference>
<evidence type="ECO:0000256" key="1">
    <source>
        <dbReference type="ARBA" id="ARBA00005695"/>
    </source>
</evidence>
<comment type="caution">
    <text evidence="5">The sequence shown here is derived from an EMBL/GenBank/DDBJ whole genome shotgun (WGS) entry which is preliminary data.</text>
</comment>
<dbReference type="RefSeq" id="WP_162452790.1">
    <property type="nucleotide sequence ID" value="NZ_WLZY01000009.1"/>
</dbReference>
<reference evidence="5 6" key="1">
    <citation type="submission" date="2019-11" db="EMBL/GenBank/DDBJ databases">
        <authorList>
            <person name="Li X.-J."/>
            <person name="Feng X.-M."/>
        </authorList>
    </citation>
    <scope>NUCLEOTIDE SEQUENCE [LARGE SCALE GENOMIC DNA]</scope>
    <source>
        <strain evidence="5 6">XMNu-373</strain>
    </source>
</reference>
<proteinExistence type="inferred from homology"/>
<dbReference type="Gene3D" id="3.10.105.10">
    <property type="entry name" value="Dipeptide-binding Protein, Domain 3"/>
    <property type="match status" value="1"/>
</dbReference>
<dbReference type="SUPFAM" id="SSF53850">
    <property type="entry name" value="Periplasmic binding protein-like II"/>
    <property type="match status" value="1"/>
</dbReference>
<evidence type="ECO:0000259" key="4">
    <source>
        <dbReference type="Pfam" id="PF00496"/>
    </source>
</evidence>
<dbReference type="EMBL" id="WLZY01000009">
    <property type="protein sequence ID" value="NDL59992.1"/>
    <property type="molecule type" value="Genomic_DNA"/>
</dbReference>
<dbReference type="PIRSF" id="PIRSF002741">
    <property type="entry name" value="MppA"/>
    <property type="match status" value="1"/>
</dbReference>
<dbReference type="GO" id="GO:1904680">
    <property type="term" value="F:peptide transmembrane transporter activity"/>
    <property type="evidence" value="ECO:0007669"/>
    <property type="project" value="TreeGrafter"/>
</dbReference>
<gene>
    <name evidence="5" type="ORF">F7O44_23235</name>
</gene>
<dbReference type="Proteomes" id="UP000460435">
    <property type="component" value="Unassembled WGS sequence"/>
</dbReference>
<dbReference type="Gene3D" id="3.40.190.10">
    <property type="entry name" value="Periplasmic binding protein-like II"/>
    <property type="match status" value="1"/>
</dbReference>